<dbReference type="AlphaFoldDB" id="A0A5N6NC52"/>
<feature type="domain" description="Bulb-type lectin" evidence="3">
    <location>
        <begin position="43"/>
        <end position="197"/>
    </location>
</feature>
<evidence type="ECO:0000313" key="5">
    <source>
        <dbReference type="Proteomes" id="UP000326396"/>
    </source>
</evidence>
<organism evidence="4 5">
    <name type="scientific">Mikania micrantha</name>
    <name type="common">bitter vine</name>
    <dbReference type="NCBI Taxonomy" id="192012"/>
    <lineage>
        <taxon>Eukaryota</taxon>
        <taxon>Viridiplantae</taxon>
        <taxon>Streptophyta</taxon>
        <taxon>Embryophyta</taxon>
        <taxon>Tracheophyta</taxon>
        <taxon>Spermatophyta</taxon>
        <taxon>Magnoliopsida</taxon>
        <taxon>eudicotyledons</taxon>
        <taxon>Gunneridae</taxon>
        <taxon>Pentapetalae</taxon>
        <taxon>asterids</taxon>
        <taxon>campanulids</taxon>
        <taxon>Asterales</taxon>
        <taxon>Asteraceae</taxon>
        <taxon>Asteroideae</taxon>
        <taxon>Heliantheae alliance</taxon>
        <taxon>Eupatorieae</taxon>
        <taxon>Mikania</taxon>
    </lineage>
</organism>
<dbReference type="InterPro" id="IPR036426">
    <property type="entry name" value="Bulb-type_lectin_dom_sf"/>
</dbReference>
<dbReference type="Gene3D" id="2.90.10.10">
    <property type="entry name" value="Bulb-type lectin domain"/>
    <property type="match status" value="1"/>
</dbReference>
<gene>
    <name evidence="4" type="ORF">E3N88_22955</name>
</gene>
<reference evidence="4 5" key="1">
    <citation type="submission" date="2019-05" db="EMBL/GenBank/DDBJ databases">
        <title>Mikania micrantha, genome provides insights into the molecular mechanism of rapid growth.</title>
        <authorList>
            <person name="Liu B."/>
        </authorList>
    </citation>
    <scope>NUCLEOTIDE SEQUENCE [LARGE SCALE GENOMIC DNA]</scope>
    <source>
        <strain evidence="4">NLD-2019</strain>
        <tissue evidence="4">Leaf</tissue>
    </source>
</reference>
<sequence>MKKRKDGTGGGRWSLEFDPVGVGGRFRGIPLGAWGSNPCYSETDTLHQGQELKDWDELVSSNRVFCLKFFGFGTAVSPYLGIFYRNNPIRSLYLDDLKKLLGYNRFRYGYFSETASNDGFSNTAVWVANRNNPIPDVYGRLIIDVNGKLSILSGEDTVVDLFSPSQVVARNASVALLDTGNLVLQELHPNGSVKHVLWQSFDYPTDTLLPGMKLGINLKTGHKWSLTAWQNNQMPAVGLCTLDLNGTGQMTILRKGNIDWISGPWKNGQFINTHLQSSGPDVRLYYVSNETEQSFTYLTRTYDSYPALTIHQDGHLIGSILNLNIYCFSSMYYSTGCAEDVSIQHPNNDHDYDGG</sequence>
<proteinExistence type="predicted"/>
<evidence type="ECO:0000256" key="2">
    <source>
        <dbReference type="ARBA" id="ARBA00023180"/>
    </source>
</evidence>
<accession>A0A5N6NC52</accession>
<dbReference type="OrthoDB" id="4062651at2759"/>
<dbReference type="PANTHER" id="PTHR32444">
    <property type="entry name" value="BULB-TYPE LECTIN DOMAIN-CONTAINING PROTEIN"/>
    <property type="match status" value="1"/>
</dbReference>
<keyword evidence="2" id="KW-0325">Glycoprotein</keyword>
<dbReference type="PANTHER" id="PTHR32444:SF226">
    <property type="entry name" value="BULB-TYPE LECTIN DOMAIN-CONTAINING PROTEIN"/>
    <property type="match status" value="1"/>
</dbReference>
<evidence type="ECO:0000256" key="1">
    <source>
        <dbReference type="ARBA" id="ARBA00022729"/>
    </source>
</evidence>
<evidence type="ECO:0000313" key="4">
    <source>
        <dbReference type="EMBL" id="KAD4585354.1"/>
    </source>
</evidence>
<dbReference type="PROSITE" id="PS50927">
    <property type="entry name" value="BULB_LECTIN"/>
    <property type="match status" value="1"/>
</dbReference>
<evidence type="ECO:0000259" key="3">
    <source>
        <dbReference type="PROSITE" id="PS50927"/>
    </source>
</evidence>
<dbReference type="InterPro" id="IPR001480">
    <property type="entry name" value="Bulb-type_lectin_dom"/>
</dbReference>
<keyword evidence="5" id="KW-1185">Reference proteome</keyword>
<dbReference type="SUPFAM" id="SSF51110">
    <property type="entry name" value="alpha-D-mannose-specific plant lectins"/>
    <property type="match status" value="1"/>
</dbReference>
<name>A0A5N6NC52_9ASTR</name>
<protein>
    <recommendedName>
        <fullName evidence="3">Bulb-type lectin domain-containing protein</fullName>
    </recommendedName>
</protein>
<dbReference type="SMART" id="SM00108">
    <property type="entry name" value="B_lectin"/>
    <property type="match status" value="1"/>
</dbReference>
<dbReference type="Proteomes" id="UP000326396">
    <property type="component" value="Linkage Group LG2"/>
</dbReference>
<keyword evidence="1" id="KW-0732">Signal</keyword>
<dbReference type="Pfam" id="PF01453">
    <property type="entry name" value="B_lectin"/>
    <property type="match status" value="1"/>
</dbReference>
<dbReference type="EMBL" id="SZYD01000012">
    <property type="protein sequence ID" value="KAD4585354.1"/>
    <property type="molecule type" value="Genomic_DNA"/>
</dbReference>
<comment type="caution">
    <text evidence="4">The sequence shown here is derived from an EMBL/GenBank/DDBJ whole genome shotgun (WGS) entry which is preliminary data.</text>
</comment>